<dbReference type="InterPro" id="IPR050463">
    <property type="entry name" value="Gfo/Idh/MocA_oxidrdct_glycsds"/>
</dbReference>
<keyword evidence="1" id="KW-0560">Oxidoreductase</keyword>
<dbReference type="Gene3D" id="3.40.50.720">
    <property type="entry name" value="NAD(P)-binding Rossmann-like Domain"/>
    <property type="match status" value="1"/>
</dbReference>
<accession>A0ABS4U1Q7</accession>
<dbReference type="InterPro" id="IPR036291">
    <property type="entry name" value="NAD(P)-bd_dom_sf"/>
</dbReference>
<sequence>MDKIRLGVVGLGAIGAEMLDAAAKHPDFSVLRAADLDQGVLDRLGHVHPGVLFGTDASAVVRAADLDAVYLATPPALHAPLANQALDSGKAVFSEKPLAISLADGQRMRDAAARTGLANAVNFALSDRHAVLEIERGLRGPVRGVDIRLQFPGWPRDFQSTATWVAGREQGGFVREVLSHFVYLTDRLLGPLRTEYVSVDFPGSGSEIAARGLLRAGDVPVHVSAVAGLAGPEAYEWILWGAERSYLLRDWGELFVSDGGSWEPVTLQGERGSEFTRLTLFAEAIRGGAPADLADFDAALRVQHIIEAFHQ</sequence>
<keyword evidence="4" id="KW-1185">Reference proteome</keyword>
<dbReference type="SUPFAM" id="SSF51735">
    <property type="entry name" value="NAD(P)-binding Rossmann-fold domains"/>
    <property type="match status" value="1"/>
</dbReference>
<comment type="caution">
    <text evidence="3">The sequence shown here is derived from an EMBL/GenBank/DDBJ whole genome shotgun (WGS) entry which is preliminary data.</text>
</comment>
<dbReference type="Gene3D" id="3.30.360.10">
    <property type="entry name" value="Dihydrodipicolinate Reductase, domain 2"/>
    <property type="match status" value="1"/>
</dbReference>
<evidence type="ECO:0000313" key="3">
    <source>
        <dbReference type="EMBL" id="MBP2330589.1"/>
    </source>
</evidence>
<organism evidence="3 4">
    <name type="scientific">Kibdelosporangium banguiense</name>
    <dbReference type="NCBI Taxonomy" id="1365924"/>
    <lineage>
        <taxon>Bacteria</taxon>
        <taxon>Bacillati</taxon>
        <taxon>Actinomycetota</taxon>
        <taxon>Actinomycetes</taxon>
        <taxon>Pseudonocardiales</taxon>
        <taxon>Pseudonocardiaceae</taxon>
        <taxon>Kibdelosporangium</taxon>
    </lineage>
</organism>
<dbReference type="InterPro" id="IPR000683">
    <property type="entry name" value="Gfo/Idh/MocA-like_OxRdtase_N"/>
</dbReference>
<dbReference type="PANTHER" id="PTHR43818:SF11">
    <property type="entry name" value="BCDNA.GH03377"/>
    <property type="match status" value="1"/>
</dbReference>
<dbReference type="PANTHER" id="PTHR43818">
    <property type="entry name" value="BCDNA.GH03377"/>
    <property type="match status" value="1"/>
</dbReference>
<name>A0ABS4U1Q7_9PSEU</name>
<evidence type="ECO:0000259" key="2">
    <source>
        <dbReference type="Pfam" id="PF01408"/>
    </source>
</evidence>
<evidence type="ECO:0000256" key="1">
    <source>
        <dbReference type="ARBA" id="ARBA00023002"/>
    </source>
</evidence>
<gene>
    <name evidence="3" type="ORF">JOF56_010974</name>
</gene>
<evidence type="ECO:0000313" key="4">
    <source>
        <dbReference type="Proteomes" id="UP001519332"/>
    </source>
</evidence>
<feature type="domain" description="Gfo/Idh/MocA-like oxidoreductase N-terminal" evidence="2">
    <location>
        <begin position="4"/>
        <end position="122"/>
    </location>
</feature>
<dbReference type="Proteomes" id="UP001519332">
    <property type="component" value="Unassembled WGS sequence"/>
</dbReference>
<dbReference type="Pfam" id="PF01408">
    <property type="entry name" value="GFO_IDH_MocA"/>
    <property type="match status" value="1"/>
</dbReference>
<dbReference type="EMBL" id="JAGINW010000001">
    <property type="protein sequence ID" value="MBP2330589.1"/>
    <property type="molecule type" value="Genomic_DNA"/>
</dbReference>
<protein>
    <submittedName>
        <fullName evidence="3">Dehydrogenase</fullName>
    </submittedName>
</protein>
<reference evidence="3 4" key="1">
    <citation type="submission" date="2021-03" db="EMBL/GenBank/DDBJ databases">
        <title>Sequencing the genomes of 1000 actinobacteria strains.</title>
        <authorList>
            <person name="Klenk H.-P."/>
        </authorList>
    </citation>
    <scope>NUCLEOTIDE SEQUENCE [LARGE SCALE GENOMIC DNA]</scope>
    <source>
        <strain evidence="3 4">DSM 46670</strain>
    </source>
</reference>
<proteinExistence type="predicted"/>
<dbReference type="RefSeq" id="WP_209647187.1">
    <property type="nucleotide sequence ID" value="NZ_JAGINW010000001.1"/>
</dbReference>